<evidence type="ECO:0000256" key="4">
    <source>
        <dbReference type="ARBA" id="ARBA00013185"/>
    </source>
</evidence>
<comment type="caution">
    <text evidence="9">The sequence shown here is derived from an EMBL/GenBank/DDBJ whole genome shotgun (WGS) entry which is preliminary data.</text>
</comment>
<dbReference type="Gene3D" id="2.70.98.10">
    <property type="match status" value="1"/>
</dbReference>
<comment type="catalytic activity">
    <reaction evidence="1 8">
        <text>alpha-D-glucose = beta-D-glucose</text>
        <dbReference type="Rhea" id="RHEA:10264"/>
        <dbReference type="ChEBI" id="CHEBI:15903"/>
        <dbReference type="ChEBI" id="CHEBI:17925"/>
        <dbReference type="EC" id="5.1.3.3"/>
    </reaction>
</comment>
<dbReference type="InterPro" id="IPR015443">
    <property type="entry name" value="Aldose_1-epimerase"/>
</dbReference>
<dbReference type="Proteomes" id="UP001595384">
    <property type="component" value="Unassembled WGS sequence"/>
</dbReference>
<dbReference type="InterPro" id="IPR013458">
    <property type="entry name" value="Ald_epimerase_bac"/>
</dbReference>
<evidence type="ECO:0000256" key="2">
    <source>
        <dbReference type="ARBA" id="ARBA00005028"/>
    </source>
</evidence>
<evidence type="ECO:0000256" key="5">
    <source>
        <dbReference type="ARBA" id="ARBA00014165"/>
    </source>
</evidence>
<dbReference type="PROSITE" id="PS00545">
    <property type="entry name" value="ALDOSE_1_EPIMERASE"/>
    <property type="match status" value="1"/>
</dbReference>
<gene>
    <name evidence="9" type="primary">galM</name>
    <name evidence="9" type="ORF">ACFODT_12075</name>
</gene>
<organism evidence="9 10">
    <name type="scientific">Vibrio zhugei</name>
    <dbReference type="NCBI Taxonomy" id="2479546"/>
    <lineage>
        <taxon>Bacteria</taxon>
        <taxon>Pseudomonadati</taxon>
        <taxon>Pseudomonadota</taxon>
        <taxon>Gammaproteobacteria</taxon>
        <taxon>Vibrionales</taxon>
        <taxon>Vibrionaceae</taxon>
        <taxon>Vibrio</taxon>
    </lineage>
</organism>
<comment type="similarity">
    <text evidence="3 8">Belongs to the aldose epimerase family.</text>
</comment>
<evidence type="ECO:0000256" key="1">
    <source>
        <dbReference type="ARBA" id="ARBA00001614"/>
    </source>
</evidence>
<evidence type="ECO:0000256" key="3">
    <source>
        <dbReference type="ARBA" id="ARBA00006206"/>
    </source>
</evidence>
<evidence type="ECO:0000256" key="6">
    <source>
        <dbReference type="ARBA" id="ARBA00023235"/>
    </source>
</evidence>
<evidence type="ECO:0000256" key="8">
    <source>
        <dbReference type="PIRNR" id="PIRNR005096"/>
    </source>
</evidence>
<keyword evidence="6 8" id="KW-0413">Isomerase</keyword>
<dbReference type="RefSeq" id="WP_123015467.1">
    <property type="nucleotide sequence ID" value="NZ_AP024911.1"/>
</dbReference>
<proteinExistence type="inferred from homology"/>
<keyword evidence="10" id="KW-1185">Reference proteome</keyword>
<evidence type="ECO:0000313" key="10">
    <source>
        <dbReference type="Proteomes" id="UP001595384"/>
    </source>
</evidence>
<dbReference type="PIRSF" id="PIRSF005096">
    <property type="entry name" value="GALM"/>
    <property type="match status" value="1"/>
</dbReference>
<reference evidence="10" key="1">
    <citation type="journal article" date="2019" name="Int. J. Syst. Evol. Microbiol.">
        <title>The Global Catalogue of Microorganisms (GCM) 10K type strain sequencing project: providing services to taxonomists for standard genome sequencing and annotation.</title>
        <authorList>
            <consortium name="The Broad Institute Genomics Platform"/>
            <consortium name="The Broad Institute Genome Sequencing Center for Infectious Disease"/>
            <person name="Wu L."/>
            <person name="Ma J."/>
        </authorList>
    </citation>
    <scope>NUCLEOTIDE SEQUENCE [LARGE SCALE GENOMIC DNA]</scope>
    <source>
        <strain evidence="10">KCTC 62784</strain>
    </source>
</reference>
<dbReference type="Pfam" id="PF01263">
    <property type="entry name" value="Aldose_epim"/>
    <property type="match status" value="1"/>
</dbReference>
<dbReference type="EC" id="5.1.3.3" evidence="4 8"/>
<dbReference type="GO" id="GO:0004034">
    <property type="term" value="F:aldose 1-epimerase activity"/>
    <property type="evidence" value="ECO:0007669"/>
    <property type="project" value="UniProtKB-EC"/>
</dbReference>
<dbReference type="InterPro" id="IPR014718">
    <property type="entry name" value="GH-type_carb-bd"/>
</dbReference>
<evidence type="ECO:0000256" key="7">
    <source>
        <dbReference type="ARBA" id="ARBA00023277"/>
    </source>
</evidence>
<accession>A0ABV7C928</accession>
<keyword evidence="7 8" id="KW-0119">Carbohydrate metabolism</keyword>
<evidence type="ECO:0000313" key="9">
    <source>
        <dbReference type="EMBL" id="MFC3024562.1"/>
    </source>
</evidence>
<dbReference type="InterPro" id="IPR011013">
    <property type="entry name" value="Gal_mutarotase_sf_dom"/>
</dbReference>
<dbReference type="SUPFAM" id="SSF74650">
    <property type="entry name" value="Galactose mutarotase-like"/>
    <property type="match status" value="1"/>
</dbReference>
<name>A0ABV7C928_9VIBR</name>
<comment type="pathway">
    <text evidence="2 8">Carbohydrate metabolism; hexose metabolism.</text>
</comment>
<dbReference type="NCBIfam" id="TIGR02636">
    <property type="entry name" value="galM_Leloir"/>
    <property type="match status" value="1"/>
</dbReference>
<dbReference type="InterPro" id="IPR018052">
    <property type="entry name" value="Ald1_epimerase_CS"/>
</dbReference>
<protein>
    <recommendedName>
        <fullName evidence="5 8">Aldose 1-epimerase</fullName>
        <ecNumber evidence="4 8">5.1.3.3</ecNumber>
    </recommendedName>
</protein>
<dbReference type="PANTHER" id="PTHR10091">
    <property type="entry name" value="ALDOSE-1-EPIMERASE"/>
    <property type="match status" value="1"/>
</dbReference>
<dbReference type="PANTHER" id="PTHR10091:SF0">
    <property type="entry name" value="GALACTOSE MUTAROTASE"/>
    <property type="match status" value="1"/>
</dbReference>
<dbReference type="InterPro" id="IPR008183">
    <property type="entry name" value="Aldose_1/G6P_1-epimerase"/>
</dbReference>
<sequence length="352" mass="38910">MTQISLDALTEQPAFDGQPATLVTLSNTQGMSIVLMDIGATWLSCQVPVQDTVREVLLGVASMTDFNQQSSFLGATVGRYANRIANGQYQHNGHTYQLTANQGPHTLHGGVQGWSHCRWTIVECSEQQVTFSIHSADGDQGFPGNVDAQVIYTLTDDNQVTIAYSATTDATTPVNMTNHAYFNLMGANEDHQILNDTLSIQAHDYLPTDNSGIPLDQGLTPVEGTAFDFRQPHTLGSRLLDDPQLKMVNGYDHSYFLGNTSIDHCIASLTAADESLTLQVFTDKPAIQLYTGNFLEGTPSRTGEVYHNYQGIALETQYLPDSPNRPDWPHHTCWLEPDERYESTTIYQFNAR</sequence>
<dbReference type="NCBIfam" id="NF008277">
    <property type="entry name" value="PRK11055.1"/>
    <property type="match status" value="1"/>
</dbReference>
<dbReference type="EMBL" id="JBHRSE010000079">
    <property type="protein sequence ID" value="MFC3024562.1"/>
    <property type="molecule type" value="Genomic_DNA"/>
</dbReference>
<dbReference type="InterPro" id="IPR047215">
    <property type="entry name" value="Galactose_mutarotase-like"/>
</dbReference>
<dbReference type="CDD" id="cd09019">
    <property type="entry name" value="galactose_mutarotase_like"/>
    <property type="match status" value="1"/>
</dbReference>